<keyword evidence="4" id="KW-0282">Flagellum</keyword>
<evidence type="ECO:0000256" key="6">
    <source>
        <dbReference type="ARBA" id="ARBA00023212"/>
    </source>
</evidence>
<dbReference type="Proteomes" id="UP000008144">
    <property type="component" value="Unassembled WGS sequence"/>
</dbReference>
<evidence type="ECO:0000256" key="5">
    <source>
        <dbReference type="ARBA" id="ARBA00023069"/>
    </source>
</evidence>
<evidence type="ECO:0000256" key="2">
    <source>
        <dbReference type="ARBA" id="ARBA00022490"/>
    </source>
</evidence>
<evidence type="ECO:0000313" key="14">
    <source>
        <dbReference type="Proteomes" id="UP000008144"/>
    </source>
</evidence>
<evidence type="ECO:0000256" key="7">
    <source>
        <dbReference type="ARBA" id="ARBA00023273"/>
    </source>
</evidence>
<sequence>MALPYLPGNSFNKSLGKEKFHKSHHFDYCNDVSMLVGEQKPGIGGELLLGQKKQPKHSVFPKGEGSNAPAWVAFDRQVLCFQAYFQEAVHEKREEQYRIRGCKIYFYLEDDSIQVIEPQVKNSGIPQGTLIRRHRVPLPAPRDDEYYTVEHFNVGNELILYGRKFKLTDCDVFTKNFLRKLGVRVNTPDTVPKDPYSNLRNEMEESMQALRPYERTDTLKQFLDHDRHVLRFECYWDDADSMFGDTREMVLHYFLADDTIEIREVIPPNSGRDAVPVFLKRARLPKSAPLPLRQPGEKTDRTVLNVFGPMGHGGRYILDSLKTGAVYEDFYTSADLVIGAVVNVWGRKLVLCGCDNFTKEYYKTKFGLNDSFTPIKYKSDPVMKVPRPMPPYNGFGSEEDSLCSCMGLIPKPPQRDFIKFMEKDSNVLRLVAYMATDNPIDKDRKFIVSYFLSDDTISFFEPPQRNSGIIGGKFLERGRIKKPNQDLFKSEMSEYFTAADLFVGAKVVFNNFDFVITDADEYAFRYMEQHSNEFPQANLSLILEKMRKATKEKSKDVKEFFVLNDPDNSGTIRYESLRNMLAQMGSFSEHEIMTVGRHYAHREPEEVDMQLILAVAQEKLKKKNFEDFVRLQEAFSFEDCGNTGKLAAGELRTICRAFKFPLPEDVLQLLIKKLSCEGRVDYNDFVSKLNWRENPVEAVQYQNLPIKFDASWSGGDLTKSASVSKVGYASLIEDIFGKQDS</sequence>
<dbReference type="Gene3D" id="2.30.29.170">
    <property type="match status" value="3"/>
</dbReference>
<feature type="domain" description="EF-hand" evidence="10">
    <location>
        <begin position="552"/>
        <end position="587"/>
    </location>
</feature>
<dbReference type="CTD" id="80258"/>
<dbReference type="GeneTree" id="ENSGT00530000063528"/>
<evidence type="ECO:0000313" key="13">
    <source>
        <dbReference type="Ensembl" id="ENSCINP00000012720.3"/>
    </source>
</evidence>
<dbReference type="GeneID" id="778834"/>
<keyword evidence="2" id="KW-0963">Cytoplasm</keyword>
<dbReference type="HOGENOM" id="CLU_018366_1_0_1"/>
<dbReference type="EMBL" id="AY823395">
    <property type="protein sequence ID" value="AAX08050.1"/>
    <property type="molecule type" value="mRNA"/>
</dbReference>
<evidence type="ECO:0000256" key="8">
    <source>
        <dbReference type="ARBA" id="ARBA00035003"/>
    </source>
</evidence>
<protein>
    <recommendedName>
        <fullName evidence="9">EF-hand domain-containing family member C2</fullName>
    </recommendedName>
</protein>
<dbReference type="OMA" id="RFSCKQP"/>
<dbReference type="RefSeq" id="NP_001071886.1">
    <property type="nucleotide sequence ID" value="NM_001078418.1"/>
</dbReference>
<dbReference type="FunFam" id="2.30.29.170:FF:000016">
    <property type="entry name" value="Predicted protein"/>
    <property type="match status" value="1"/>
</dbReference>
<dbReference type="GO" id="GO:0005509">
    <property type="term" value="F:calcium ion binding"/>
    <property type="evidence" value="ECO:0007669"/>
    <property type="project" value="InterPro"/>
</dbReference>
<evidence type="ECO:0000313" key="12">
    <source>
        <dbReference type="EMBL" id="AAX08050.1"/>
    </source>
</evidence>
<dbReference type="PROSITE" id="PS50222">
    <property type="entry name" value="EF_HAND_2"/>
    <property type="match status" value="1"/>
</dbReference>
<dbReference type="STRING" id="7719.ENSCINP00000012720"/>
<dbReference type="Ensembl" id="ENSCINT00000012720.3">
    <property type="protein sequence ID" value="ENSCINP00000012720.3"/>
    <property type="gene ID" value="ENSCING00000006158.3"/>
</dbReference>
<feature type="domain" description="DM10" evidence="11">
    <location>
        <begin position="424"/>
        <end position="531"/>
    </location>
</feature>
<dbReference type="SUPFAM" id="SSF47473">
    <property type="entry name" value="EF-hand"/>
    <property type="match status" value="1"/>
</dbReference>
<comment type="function">
    <text evidence="8">Microtubule inner protein (MIP) part of the dynein-decorated doublet microtubules (DMTs) in cilia axoneme, which is required for motile cilia beating.</text>
</comment>
<keyword evidence="5" id="KW-0969">Cilium</keyword>
<reference evidence="13" key="3">
    <citation type="submission" date="2025-05" db="UniProtKB">
        <authorList>
            <consortium name="Ensembl"/>
        </authorList>
    </citation>
    <scope>IDENTIFICATION</scope>
</reference>
<dbReference type="PANTHER" id="PTHR12086">
    <property type="entry name" value="EF-HAND DOMAIN C-TERMINAL CONTAINING PROTEIN"/>
    <property type="match status" value="1"/>
</dbReference>
<dbReference type="GO" id="GO:0010975">
    <property type="term" value="P:regulation of neuron projection development"/>
    <property type="evidence" value="ECO:0000318"/>
    <property type="project" value="GO_Central"/>
</dbReference>
<dbReference type="InterPro" id="IPR040193">
    <property type="entry name" value="EFHC1/EFHC2/EFHB"/>
</dbReference>
<dbReference type="PANTHER" id="PTHR12086:SF11">
    <property type="entry name" value="EF-HAND DOMAIN-CONTAINING FAMILY MEMBER C2"/>
    <property type="match status" value="1"/>
</dbReference>
<proteinExistence type="evidence at transcript level"/>
<evidence type="ECO:0000256" key="1">
    <source>
        <dbReference type="ARBA" id="ARBA00004611"/>
    </source>
</evidence>
<name>Q32TF6_CIOIN</name>
<dbReference type="GO" id="GO:1903251">
    <property type="term" value="P:multi-ciliated epithelial cell differentiation"/>
    <property type="evidence" value="ECO:0007669"/>
    <property type="project" value="Ensembl"/>
</dbReference>
<reference evidence="12" key="2">
    <citation type="submission" date="2004-10" db="EMBL/GenBank/DDBJ databases">
        <title>The EFHC family.</title>
        <authorList>
            <person name="Gu W."/>
            <person name="Steinlein O."/>
        </authorList>
    </citation>
    <scope>NUCLEOTIDE SEQUENCE</scope>
</reference>
<keyword evidence="7" id="KW-0966">Cell projection</keyword>
<accession>A0A1W2VNX1</accession>
<dbReference type="PROSITE" id="PS51336">
    <property type="entry name" value="DM10"/>
    <property type="match status" value="3"/>
</dbReference>
<evidence type="ECO:0000256" key="3">
    <source>
        <dbReference type="ARBA" id="ARBA00022737"/>
    </source>
</evidence>
<dbReference type="SMART" id="SM00676">
    <property type="entry name" value="DM10"/>
    <property type="match status" value="3"/>
</dbReference>
<evidence type="ECO:0000256" key="4">
    <source>
        <dbReference type="ARBA" id="ARBA00022846"/>
    </source>
</evidence>
<feature type="domain" description="DM10" evidence="11">
    <location>
        <begin position="75"/>
        <end position="182"/>
    </location>
</feature>
<dbReference type="Pfam" id="PF06565">
    <property type="entry name" value="DM10_dom"/>
    <property type="match status" value="3"/>
</dbReference>
<keyword evidence="14" id="KW-1185">Reference proteome</keyword>
<dbReference type="InterPro" id="IPR002048">
    <property type="entry name" value="EF_hand_dom"/>
</dbReference>
<gene>
    <name evidence="13" type="primary">efhc2</name>
</gene>
<dbReference type="FunFam" id="2.30.29.170:FF:000002">
    <property type="entry name" value="EF-hand domain (C-terminal) containing 1"/>
    <property type="match status" value="1"/>
</dbReference>
<feature type="domain" description="DM10" evidence="11">
    <location>
        <begin position="226"/>
        <end position="366"/>
    </location>
</feature>
<dbReference type="InterPro" id="IPR006602">
    <property type="entry name" value="DM10_dom"/>
</dbReference>
<keyword evidence="3" id="KW-0677">Repeat</keyword>
<dbReference type="AlphaFoldDB" id="Q32TF6"/>
<dbReference type="FunFam" id="2.30.29.170:FF:000003">
    <property type="entry name" value="EF-hand domain (C-terminal) containing 1"/>
    <property type="match status" value="1"/>
</dbReference>
<reference evidence="14" key="1">
    <citation type="journal article" date="2002" name="Science">
        <title>The draft genome of Ciona intestinalis: insights into chordate and vertebrate origins.</title>
        <authorList>
            <person name="Dehal P."/>
            <person name="Satou Y."/>
            <person name="Campbell R.K."/>
            <person name="Chapman J."/>
            <person name="Degnan B."/>
            <person name="De Tomaso A."/>
            <person name="Davidson B."/>
            <person name="Di Gregorio A."/>
            <person name="Gelpke M."/>
            <person name="Goodstein D.M."/>
            <person name="Harafuji N."/>
            <person name="Hastings K.E."/>
            <person name="Ho I."/>
            <person name="Hotta K."/>
            <person name="Huang W."/>
            <person name="Kawashima T."/>
            <person name="Lemaire P."/>
            <person name="Martinez D."/>
            <person name="Meinertzhagen I.A."/>
            <person name="Necula S."/>
            <person name="Nonaka M."/>
            <person name="Putnam N."/>
            <person name="Rash S."/>
            <person name="Saiga H."/>
            <person name="Satake M."/>
            <person name="Terry A."/>
            <person name="Yamada L."/>
            <person name="Wang H.G."/>
            <person name="Awazu S."/>
            <person name="Azumi K."/>
            <person name="Boore J."/>
            <person name="Branno M."/>
            <person name="Chin-Bow S."/>
            <person name="DeSantis R."/>
            <person name="Doyle S."/>
            <person name="Francino P."/>
            <person name="Keys D.N."/>
            <person name="Haga S."/>
            <person name="Hayashi H."/>
            <person name="Hino K."/>
            <person name="Imai K.S."/>
            <person name="Inaba K."/>
            <person name="Kano S."/>
            <person name="Kobayashi K."/>
            <person name="Kobayashi M."/>
            <person name="Lee B.I."/>
            <person name="Makabe K.W."/>
            <person name="Manohar C."/>
            <person name="Matassi G."/>
            <person name="Medina M."/>
            <person name="Mochizuki Y."/>
            <person name="Mount S."/>
            <person name="Morishita T."/>
            <person name="Miura S."/>
            <person name="Nakayama A."/>
            <person name="Nishizaka S."/>
            <person name="Nomoto H."/>
            <person name="Ohta F."/>
            <person name="Oishi K."/>
            <person name="Rigoutsos I."/>
            <person name="Sano M."/>
            <person name="Sasaki A."/>
            <person name="Sasakura Y."/>
            <person name="Shoguchi E."/>
            <person name="Shin-i T."/>
            <person name="Spagnuolo A."/>
            <person name="Stainier D."/>
            <person name="Suzuki M.M."/>
            <person name="Tassy O."/>
            <person name="Takatori N."/>
            <person name="Tokuoka M."/>
            <person name="Yagi K."/>
            <person name="Yoshizaki F."/>
            <person name="Wada S."/>
            <person name="Zhang C."/>
            <person name="Hyatt P.D."/>
            <person name="Larimer F."/>
            <person name="Detter C."/>
            <person name="Doggett N."/>
            <person name="Glavina T."/>
            <person name="Hawkins T."/>
            <person name="Richardson P."/>
            <person name="Lucas S."/>
            <person name="Kohara Y."/>
            <person name="Levine M."/>
            <person name="Satoh N."/>
            <person name="Rokhsar D.S."/>
        </authorList>
    </citation>
    <scope>NUCLEOTIDE SEQUENCE [LARGE SCALE GENOMIC DNA]</scope>
</reference>
<dbReference type="SMART" id="SM00054">
    <property type="entry name" value="EFh"/>
    <property type="match status" value="2"/>
</dbReference>
<organism evidence="12">
    <name type="scientific">Ciona intestinalis</name>
    <name type="common">Transparent sea squirt</name>
    <name type="synonym">Ascidia intestinalis</name>
    <dbReference type="NCBI Taxonomy" id="7719"/>
    <lineage>
        <taxon>Eukaryota</taxon>
        <taxon>Metazoa</taxon>
        <taxon>Chordata</taxon>
        <taxon>Tunicata</taxon>
        <taxon>Ascidiacea</taxon>
        <taxon>Phlebobranchia</taxon>
        <taxon>Cionidae</taxon>
        <taxon>Ciona</taxon>
    </lineage>
</organism>
<accession>F6SE60</accession>
<evidence type="ECO:0000259" key="10">
    <source>
        <dbReference type="PROSITE" id="PS50222"/>
    </source>
</evidence>
<dbReference type="KEGG" id="cin:778834"/>
<comment type="subcellular location">
    <subcellularLocation>
        <location evidence="1">Cytoplasm</location>
        <location evidence="1">Cytoskeleton</location>
        <location evidence="1">Flagellum axoneme</location>
    </subcellularLocation>
</comment>
<dbReference type="OrthoDB" id="10255210at2759"/>
<evidence type="ECO:0000259" key="11">
    <source>
        <dbReference type="PROSITE" id="PS51336"/>
    </source>
</evidence>
<accession>Q32TF6</accession>
<evidence type="ECO:0000256" key="9">
    <source>
        <dbReference type="ARBA" id="ARBA00039880"/>
    </source>
</evidence>
<keyword evidence="6" id="KW-0206">Cytoskeleton</keyword>
<dbReference type="Gene3D" id="1.10.238.10">
    <property type="entry name" value="EF-hand"/>
    <property type="match status" value="2"/>
</dbReference>
<dbReference type="InterPro" id="IPR011992">
    <property type="entry name" value="EF-hand-dom_pair"/>
</dbReference>